<dbReference type="SMART" id="SM00028">
    <property type="entry name" value="TPR"/>
    <property type="match status" value="3"/>
</dbReference>
<dbReference type="GO" id="GO:0030544">
    <property type="term" value="F:Hsp70 protein binding"/>
    <property type="evidence" value="ECO:0007669"/>
    <property type="project" value="TreeGrafter"/>
</dbReference>
<feature type="compositionally biased region" description="Basic and acidic residues" evidence="12">
    <location>
        <begin position="103"/>
        <end position="115"/>
    </location>
</feature>
<dbReference type="Gene3D" id="3.40.30.10">
    <property type="entry name" value="Glutaredoxin"/>
    <property type="match status" value="1"/>
</dbReference>
<dbReference type="CDD" id="cd02947">
    <property type="entry name" value="TRX_family"/>
    <property type="match status" value="1"/>
</dbReference>
<keyword evidence="7" id="KW-0676">Redox-active center</keyword>
<dbReference type="InterPro" id="IPR017937">
    <property type="entry name" value="Thioredoxin_CS"/>
</dbReference>
<evidence type="ECO:0000259" key="13">
    <source>
        <dbReference type="PROSITE" id="PS51352"/>
    </source>
</evidence>
<evidence type="ECO:0000256" key="7">
    <source>
        <dbReference type="ARBA" id="ARBA00023284"/>
    </source>
</evidence>
<gene>
    <name evidence="14" type="ORF">TAV2_LOCUS8762</name>
</gene>
<name>A0AAU9RYA0_THLAR</name>
<protein>
    <recommendedName>
        <fullName evidence="8">TPR repeat-containing thioredoxin TDX</fullName>
    </recommendedName>
    <alternativeName>
        <fullName evidence="9">Tetratricoredoxin</fullName>
    </alternativeName>
</protein>
<reference evidence="14 15" key="1">
    <citation type="submission" date="2022-03" db="EMBL/GenBank/DDBJ databases">
        <authorList>
            <person name="Nunn A."/>
            <person name="Chopra R."/>
            <person name="Nunn A."/>
            <person name="Contreras Garrido A."/>
        </authorList>
    </citation>
    <scope>NUCLEOTIDE SEQUENCE [LARGE SCALE GENOMIC DNA]</scope>
</reference>
<evidence type="ECO:0000256" key="9">
    <source>
        <dbReference type="ARBA" id="ARBA00076793"/>
    </source>
</evidence>
<dbReference type="FunFam" id="1.25.40.10:FF:000112">
    <property type="entry name" value="FAM10 family protein"/>
    <property type="match status" value="1"/>
</dbReference>
<feature type="compositionally biased region" description="Basic and acidic residues" evidence="12">
    <location>
        <begin position="46"/>
        <end position="59"/>
    </location>
</feature>
<evidence type="ECO:0000313" key="14">
    <source>
        <dbReference type="EMBL" id="CAH2053434.1"/>
    </source>
</evidence>
<dbReference type="GO" id="GO:0000118">
    <property type="term" value="C:histone deacetylase complex"/>
    <property type="evidence" value="ECO:0007669"/>
    <property type="project" value="TreeGrafter"/>
</dbReference>
<evidence type="ECO:0000256" key="4">
    <source>
        <dbReference type="ARBA" id="ARBA00022803"/>
    </source>
</evidence>
<dbReference type="FunFam" id="6.10.250.3420:FF:000001">
    <property type="entry name" value="Hsc70-interacting protein-like protein"/>
    <property type="match status" value="1"/>
</dbReference>
<dbReference type="Gene3D" id="1.25.40.10">
    <property type="entry name" value="Tetratricopeptide repeat domain"/>
    <property type="match status" value="1"/>
</dbReference>
<proteinExistence type="inferred from homology"/>
<feature type="compositionally biased region" description="Acidic residues" evidence="12">
    <location>
        <begin position="67"/>
        <end position="88"/>
    </location>
</feature>
<evidence type="ECO:0000256" key="6">
    <source>
        <dbReference type="ARBA" id="ARBA00023157"/>
    </source>
</evidence>
<dbReference type="AlphaFoldDB" id="A0AAU9RYA0"/>
<evidence type="ECO:0000256" key="8">
    <source>
        <dbReference type="ARBA" id="ARBA00074081"/>
    </source>
</evidence>
<keyword evidence="3" id="KW-0677">Repeat</keyword>
<dbReference type="GO" id="GO:0016667">
    <property type="term" value="F:oxidoreductase activity, acting on a sulfur group of donors"/>
    <property type="evidence" value="ECO:0007669"/>
    <property type="project" value="UniProtKB-ARBA"/>
</dbReference>
<dbReference type="InterPro" id="IPR011990">
    <property type="entry name" value="TPR-like_helical_dom_sf"/>
</dbReference>
<feature type="coiled-coil region" evidence="11">
    <location>
        <begin position="223"/>
        <end position="258"/>
    </location>
</feature>
<feature type="domain" description="Thioredoxin" evidence="13">
    <location>
        <begin position="249"/>
        <end position="375"/>
    </location>
</feature>
<keyword evidence="2" id="KW-0813">Transport</keyword>
<comment type="similarity">
    <text evidence="1">Belongs to the thioredoxin family.</text>
</comment>
<dbReference type="SUPFAM" id="SSF52833">
    <property type="entry name" value="Thioredoxin-like"/>
    <property type="match status" value="1"/>
</dbReference>
<dbReference type="Pfam" id="PF00085">
    <property type="entry name" value="Thioredoxin"/>
    <property type="match status" value="1"/>
</dbReference>
<dbReference type="PANTHER" id="PTHR45883">
    <property type="entry name" value="HSC70-INTERACTING PROTEIN"/>
    <property type="match status" value="1"/>
</dbReference>
<evidence type="ECO:0000256" key="3">
    <source>
        <dbReference type="ARBA" id="ARBA00022737"/>
    </source>
</evidence>
<evidence type="ECO:0000313" key="15">
    <source>
        <dbReference type="Proteomes" id="UP000836841"/>
    </source>
</evidence>
<feature type="repeat" description="TPR" evidence="10">
    <location>
        <begin position="109"/>
        <end position="142"/>
    </location>
</feature>
<dbReference type="Proteomes" id="UP000836841">
    <property type="component" value="Chromosome 3"/>
</dbReference>
<evidence type="ECO:0000256" key="5">
    <source>
        <dbReference type="ARBA" id="ARBA00022982"/>
    </source>
</evidence>
<evidence type="ECO:0000256" key="11">
    <source>
        <dbReference type="SAM" id="Coils"/>
    </source>
</evidence>
<keyword evidence="11" id="KW-0175">Coiled coil</keyword>
<dbReference type="PROSITE" id="PS51352">
    <property type="entry name" value="THIOREDOXIN_2"/>
    <property type="match status" value="1"/>
</dbReference>
<evidence type="ECO:0000256" key="2">
    <source>
        <dbReference type="ARBA" id="ARBA00022448"/>
    </source>
</evidence>
<evidence type="ECO:0000256" key="12">
    <source>
        <dbReference type="SAM" id="MobiDB-lite"/>
    </source>
</evidence>
<dbReference type="InterPro" id="IPR019734">
    <property type="entry name" value="TPR_rpt"/>
</dbReference>
<dbReference type="GO" id="GO:0006950">
    <property type="term" value="P:response to stress"/>
    <property type="evidence" value="ECO:0007669"/>
    <property type="project" value="UniProtKB-ARBA"/>
</dbReference>
<dbReference type="PANTHER" id="PTHR45883:SF7">
    <property type="entry name" value="TPR REPEAT-CONTAINING THIOREDOXIN TDX"/>
    <property type="match status" value="1"/>
</dbReference>
<dbReference type="FunFam" id="3.40.30.10:FF:000240">
    <property type="entry name" value="TPR repeat-containing thioredoxin TDX"/>
    <property type="match status" value="1"/>
</dbReference>
<evidence type="ECO:0000256" key="10">
    <source>
        <dbReference type="PROSITE-ProRule" id="PRU00339"/>
    </source>
</evidence>
<sequence>MMDANQVAELRRFVEQLKSNPSILHDPSLVFFKEYLRSLGAHVPKIERTEKDNEDKAETKPSFSPEHDDEIVESDVELDNSDVVEPDNDPPQPMGDPTAEVTDESRDAAQSEKSKAMEAISEGKFDEAIHHLTKAIMLNPTSAILYATRATVFLIVKKPNAAIRDANVALQFNPDSAKGYKARGMAMAMLGQWEEAAADIHVASKLDYDEEIGSALKTVEPNAKKIEEHRKKYQRLRKEKELQIAERKRREQQEAQEREALAALKDGQVISIHSTSELEAKSKAAKKASRLLILYFTATWCGPCRYMSPLFSNLATQHPRVVFLKVDIDEANEVAASWNISSVPTFCFIRDGKQVDKVVGADKGSLEQKIAQHSSSK</sequence>
<dbReference type="PROSITE" id="PS50005">
    <property type="entry name" value="TPR"/>
    <property type="match status" value="1"/>
</dbReference>
<keyword evidence="5" id="KW-0249">Electron transport</keyword>
<keyword evidence="4 10" id="KW-0802">TPR repeat</keyword>
<dbReference type="InterPro" id="IPR034649">
    <property type="entry name" value="Hip_N"/>
</dbReference>
<dbReference type="PROSITE" id="PS00194">
    <property type="entry name" value="THIOREDOXIN_1"/>
    <property type="match status" value="1"/>
</dbReference>
<dbReference type="EMBL" id="OU466859">
    <property type="protein sequence ID" value="CAH2053434.1"/>
    <property type="molecule type" value="Genomic_DNA"/>
</dbReference>
<dbReference type="Gene3D" id="6.10.250.3420">
    <property type="match status" value="1"/>
</dbReference>
<accession>A0AAU9RYA0</accession>
<keyword evidence="15" id="KW-1185">Reference proteome</keyword>
<dbReference type="GO" id="GO:0046983">
    <property type="term" value="F:protein dimerization activity"/>
    <property type="evidence" value="ECO:0007669"/>
    <property type="project" value="InterPro"/>
</dbReference>
<dbReference type="CDD" id="cd14438">
    <property type="entry name" value="Hip_N"/>
    <property type="match status" value="1"/>
</dbReference>
<dbReference type="InterPro" id="IPR013766">
    <property type="entry name" value="Thioredoxin_domain"/>
</dbReference>
<dbReference type="Pfam" id="PF18253">
    <property type="entry name" value="HipN"/>
    <property type="match status" value="1"/>
</dbReference>
<evidence type="ECO:0000256" key="1">
    <source>
        <dbReference type="ARBA" id="ARBA00008987"/>
    </source>
</evidence>
<dbReference type="InterPro" id="IPR036249">
    <property type="entry name" value="Thioredoxin-like_sf"/>
</dbReference>
<organism evidence="14 15">
    <name type="scientific">Thlaspi arvense</name>
    <name type="common">Field penny-cress</name>
    <dbReference type="NCBI Taxonomy" id="13288"/>
    <lineage>
        <taxon>Eukaryota</taxon>
        <taxon>Viridiplantae</taxon>
        <taxon>Streptophyta</taxon>
        <taxon>Embryophyta</taxon>
        <taxon>Tracheophyta</taxon>
        <taxon>Spermatophyta</taxon>
        <taxon>Magnoliopsida</taxon>
        <taxon>eudicotyledons</taxon>
        <taxon>Gunneridae</taxon>
        <taxon>Pentapetalae</taxon>
        <taxon>rosids</taxon>
        <taxon>malvids</taxon>
        <taxon>Brassicales</taxon>
        <taxon>Brassicaceae</taxon>
        <taxon>Thlaspideae</taxon>
        <taxon>Thlaspi</taxon>
    </lineage>
</organism>
<keyword evidence="6" id="KW-1015">Disulfide bond</keyword>
<feature type="region of interest" description="Disordered" evidence="12">
    <location>
        <begin position="46"/>
        <end position="115"/>
    </location>
</feature>
<dbReference type="SUPFAM" id="SSF48452">
    <property type="entry name" value="TPR-like"/>
    <property type="match status" value="1"/>
</dbReference>